<dbReference type="AlphaFoldDB" id="A0ABD3QLZ5"/>
<dbReference type="GO" id="GO:0000428">
    <property type="term" value="C:DNA-directed RNA polymerase complex"/>
    <property type="evidence" value="ECO:0007669"/>
    <property type="project" value="UniProtKB-KW"/>
</dbReference>
<comment type="subcellular location">
    <subcellularLocation>
        <location evidence="1">Nucleus</location>
    </subcellularLocation>
</comment>
<evidence type="ECO:0000313" key="6">
    <source>
        <dbReference type="EMBL" id="KAL3800926.1"/>
    </source>
</evidence>
<evidence type="ECO:0000313" key="7">
    <source>
        <dbReference type="Proteomes" id="UP001530400"/>
    </source>
</evidence>
<dbReference type="PANTHER" id="PTHR13408:SF0">
    <property type="entry name" value="DNA-DIRECTED RNA POLYMERASE III SUBUNIT RPC4"/>
    <property type="match status" value="1"/>
</dbReference>
<keyword evidence="4" id="KW-0539">Nucleus</keyword>
<evidence type="ECO:0008006" key="8">
    <source>
        <dbReference type="Google" id="ProtNLM"/>
    </source>
</evidence>
<dbReference type="InterPro" id="IPR007811">
    <property type="entry name" value="RPC4"/>
</dbReference>
<evidence type="ECO:0000256" key="1">
    <source>
        <dbReference type="ARBA" id="ARBA00004123"/>
    </source>
</evidence>
<feature type="compositionally biased region" description="Low complexity" evidence="5">
    <location>
        <begin position="19"/>
        <end position="29"/>
    </location>
</feature>
<name>A0ABD3QLZ5_9STRA</name>
<reference evidence="6 7" key="1">
    <citation type="submission" date="2024-10" db="EMBL/GenBank/DDBJ databases">
        <title>Updated reference genomes for cyclostephanoid diatoms.</title>
        <authorList>
            <person name="Roberts W.R."/>
            <person name="Alverson A.J."/>
        </authorList>
    </citation>
    <scope>NUCLEOTIDE SEQUENCE [LARGE SCALE GENOMIC DNA]</scope>
    <source>
        <strain evidence="6 7">AJA010-31</strain>
    </source>
</reference>
<comment type="caution">
    <text evidence="6">The sequence shown here is derived from an EMBL/GenBank/DDBJ whole genome shotgun (WGS) entry which is preliminary data.</text>
</comment>
<proteinExistence type="predicted"/>
<feature type="region of interest" description="Disordered" evidence="5">
    <location>
        <begin position="1"/>
        <end position="106"/>
    </location>
</feature>
<keyword evidence="7" id="KW-1185">Reference proteome</keyword>
<organism evidence="6 7">
    <name type="scientific">Cyclotella atomus</name>
    <dbReference type="NCBI Taxonomy" id="382360"/>
    <lineage>
        <taxon>Eukaryota</taxon>
        <taxon>Sar</taxon>
        <taxon>Stramenopiles</taxon>
        <taxon>Ochrophyta</taxon>
        <taxon>Bacillariophyta</taxon>
        <taxon>Coscinodiscophyceae</taxon>
        <taxon>Thalassiosirophycidae</taxon>
        <taxon>Stephanodiscales</taxon>
        <taxon>Stephanodiscaceae</taxon>
        <taxon>Cyclotella</taxon>
    </lineage>
</organism>
<keyword evidence="3" id="KW-0804">Transcription</keyword>
<sequence>MPPKPAQAGKFKPLKRPGKPAAKPASAPEAEQRGKSPSREGRGRDGGGRGRGEVTSREGVRSGRGGRDGRGRGRGRGRFIAPTGAAFFTGASAKQPDQAVPAAPQPEKVTSIAAGQDGAVVLPFTKPFSSDGDRSSSSFGVARTAAESMAAAARARLGEGEEIIVAEMEIDEAERKKVSVLESSSVRRDGMPSLFDDENTDEIMPMGVDSNYVYDSDSSEEERRRVKKGGRETTGMIPLRLPFPLANHQSAMYACQEDVEEKKDGVEGVVSSMMASQLANPDVVSPFLDWNSAETTDDAKFIERNSWFLMKFPTRLPHLDHGSLVGGASKQTPHQSGGVAVKSEVNEDGLEIVGSNTEIGDASASAGGIDIGAGGIGGIDPVGYDNTLKDIAPGRYGKIVVYKSGRTELVVGGKNGGPEVQMRLFIEGLVVGASNVLLMFVLEHVYSKEDVKILRGREGGKELHSSGIRAILPSSASAVSIPEFLLAYMAPFLLGAHFGACDKSSAICSAAIVAVSNLAIHTPALEEKMKYLPWFLVMPSDHVTHHRQLTCNYGAPLIHFDRVFSYMNDVIKQVTGIRVHKLNVGREDSSDDLKKD</sequence>
<evidence type="ECO:0000256" key="5">
    <source>
        <dbReference type="SAM" id="MobiDB-lite"/>
    </source>
</evidence>
<dbReference type="GO" id="GO:0005634">
    <property type="term" value="C:nucleus"/>
    <property type="evidence" value="ECO:0007669"/>
    <property type="project" value="UniProtKB-SubCell"/>
</dbReference>
<feature type="compositionally biased region" description="Basic and acidic residues" evidence="5">
    <location>
        <begin position="30"/>
        <end position="71"/>
    </location>
</feature>
<evidence type="ECO:0000256" key="3">
    <source>
        <dbReference type="ARBA" id="ARBA00023163"/>
    </source>
</evidence>
<evidence type="ECO:0000256" key="2">
    <source>
        <dbReference type="ARBA" id="ARBA00022478"/>
    </source>
</evidence>
<dbReference type="Proteomes" id="UP001530400">
    <property type="component" value="Unassembled WGS sequence"/>
</dbReference>
<feature type="compositionally biased region" description="Low complexity" evidence="5">
    <location>
        <begin position="93"/>
        <end position="106"/>
    </location>
</feature>
<dbReference type="PANTHER" id="PTHR13408">
    <property type="entry name" value="DNA-DIRECTED RNA POLYMERASE III"/>
    <property type="match status" value="1"/>
</dbReference>
<keyword evidence="2" id="KW-0240">DNA-directed RNA polymerase</keyword>
<gene>
    <name evidence="6" type="ORF">ACHAWO_000059</name>
</gene>
<dbReference type="Pfam" id="PF05132">
    <property type="entry name" value="RNA_pol_Rpc4"/>
    <property type="match status" value="1"/>
</dbReference>
<accession>A0ABD3QLZ5</accession>
<protein>
    <recommendedName>
        <fullName evidence="8">Fatty acid hydroxylase domain-containing protein</fullName>
    </recommendedName>
</protein>
<evidence type="ECO:0000256" key="4">
    <source>
        <dbReference type="ARBA" id="ARBA00023242"/>
    </source>
</evidence>
<dbReference type="EMBL" id="JALLPJ020000149">
    <property type="protein sequence ID" value="KAL3800926.1"/>
    <property type="molecule type" value="Genomic_DNA"/>
</dbReference>